<dbReference type="PANTHER" id="PTHR23200">
    <property type="entry name" value="METALLO-BETA-LACTAMASE DOMAIN-CONTAINING PROTEIN 1"/>
    <property type="match status" value="1"/>
</dbReference>
<comment type="function">
    <text evidence="6">Endoribonuclease that catalyzes the hydrolysis of histone-coding pre-mRNA 3'-end. Involved in histone pre-mRNA processing during the S-phase of the cell cycle, which is required for entering/progressing through S-phase. Cleaves histone pre-mRNA at a major and a minor cleavage site after the 5'-ACCCA-3' and the 5'-ACCCACA-3' sequence, respectively, and located downstream of the stem-loop. May require the presence of the HDE element located at the histone pre-RNA 3'-end to avoid non-specific cleavage.</text>
</comment>
<evidence type="ECO:0000259" key="8">
    <source>
        <dbReference type="Pfam" id="PF00753"/>
    </source>
</evidence>
<organism evidence="9 10">
    <name type="scientific">Panagrolaimus superbus</name>
    <dbReference type="NCBI Taxonomy" id="310955"/>
    <lineage>
        <taxon>Eukaryota</taxon>
        <taxon>Metazoa</taxon>
        <taxon>Ecdysozoa</taxon>
        <taxon>Nematoda</taxon>
        <taxon>Chromadorea</taxon>
        <taxon>Rhabditida</taxon>
        <taxon>Tylenchina</taxon>
        <taxon>Panagrolaimomorpha</taxon>
        <taxon>Panagrolaimoidea</taxon>
        <taxon>Panagrolaimidae</taxon>
        <taxon>Panagrolaimus</taxon>
    </lineage>
</organism>
<dbReference type="Pfam" id="PF00753">
    <property type="entry name" value="Lactamase_B"/>
    <property type="match status" value="1"/>
</dbReference>
<evidence type="ECO:0000256" key="6">
    <source>
        <dbReference type="ARBA" id="ARBA00045869"/>
    </source>
</evidence>
<feature type="region of interest" description="Disordered" evidence="7">
    <location>
        <begin position="51"/>
        <end position="80"/>
    </location>
</feature>
<accession>A0A914YTA9</accession>
<dbReference type="PANTHER" id="PTHR23200:SF48">
    <property type="entry name" value="METALLO-BETA-LACTAMASE DOMAIN-CONTAINING PROTEIN 1"/>
    <property type="match status" value="1"/>
</dbReference>
<dbReference type="InterPro" id="IPR039344">
    <property type="entry name" value="MBLAC1"/>
</dbReference>
<dbReference type="GO" id="GO:0005829">
    <property type="term" value="C:cytosol"/>
    <property type="evidence" value="ECO:0007669"/>
    <property type="project" value="UniProtKB-SubCell"/>
</dbReference>
<dbReference type="AlphaFoldDB" id="A0A914YTA9"/>
<comment type="subcellular location">
    <subcellularLocation>
        <location evidence="1">Cytoplasm</location>
        <location evidence="1">Cytosol</location>
    </subcellularLocation>
</comment>
<evidence type="ECO:0000313" key="9">
    <source>
        <dbReference type="Proteomes" id="UP000887577"/>
    </source>
</evidence>
<dbReference type="SUPFAM" id="SSF56281">
    <property type="entry name" value="Metallo-hydrolase/oxidoreductase"/>
    <property type="match status" value="1"/>
</dbReference>
<feature type="compositionally biased region" description="Pro residues" evidence="7">
    <location>
        <begin position="56"/>
        <end position="76"/>
    </location>
</feature>
<dbReference type="Proteomes" id="UP000887577">
    <property type="component" value="Unplaced"/>
</dbReference>
<comment type="catalytic activity">
    <reaction evidence="5">
        <text>a ribonucleotidyl-ribonucleotide-RNA + H2O = a 3'-end ribonucleotide-RNA + a 5'-end 5'-phospho-ribonucleoside-RNA + H(+)</text>
        <dbReference type="Rhea" id="RHEA:68096"/>
        <dbReference type="Rhea" id="RHEA-COMP:15179"/>
        <dbReference type="Rhea" id="RHEA-COMP:17355"/>
        <dbReference type="Rhea" id="RHEA-COMP:17428"/>
        <dbReference type="ChEBI" id="CHEBI:15377"/>
        <dbReference type="ChEBI" id="CHEBI:15378"/>
        <dbReference type="ChEBI" id="CHEBI:74896"/>
        <dbReference type="ChEBI" id="CHEBI:138282"/>
        <dbReference type="ChEBI" id="CHEBI:173118"/>
    </reaction>
    <physiologicalReaction direction="left-to-right" evidence="5">
        <dbReference type="Rhea" id="RHEA:68097"/>
    </physiologicalReaction>
</comment>
<evidence type="ECO:0000256" key="4">
    <source>
        <dbReference type="ARBA" id="ARBA00032988"/>
    </source>
</evidence>
<dbReference type="WBParaSite" id="PSU_v2.g3923.t1">
    <property type="protein sequence ID" value="PSU_v2.g3923.t1"/>
    <property type="gene ID" value="PSU_v2.g3923"/>
</dbReference>
<name>A0A914YTA9_9BILA</name>
<keyword evidence="9" id="KW-1185">Reference proteome</keyword>
<reference evidence="10" key="1">
    <citation type="submission" date="2022-11" db="UniProtKB">
        <authorList>
            <consortium name="WormBaseParasite"/>
        </authorList>
    </citation>
    <scope>IDENTIFICATION</scope>
</reference>
<dbReference type="InterPro" id="IPR036866">
    <property type="entry name" value="RibonucZ/Hydroxyglut_hydro"/>
</dbReference>
<sequence>MQIRNDNPMLCGSVVAPPLLAASSKHFTEVRQRSKKAAVGGVGGDIQKFRKSQATLPPPPPPPPPSTTPSPIPPFQHPFSKKASISRPHLLRHQGLSSVVEQTIPDFQEFVVSPLREKWKGMASPLLSTNENIISNKQKNLFGGINIRPSKHLSAPPPSTLPPTLIPMSDRTDLLFPQKPSSGELIAITQEEWEEKMREISRKLGTYLMSVKKKKEQEGTLSKGSYQVNGVQQQQQQQQIQQNIPLNFGHGKTTSSSKAMKHRTTPKAYVTMLREGFFHQIGNNQYSFVASITLIRDSGKVILVDTGLATDINGRTDLIQKLSKLNIAPPMVDYVITTHGHPDHAGNTNDFPDSIHFQGNFIHFRTKFNISELATVRFSAKIRIHRLKKICIT</sequence>
<evidence type="ECO:0000313" key="10">
    <source>
        <dbReference type="WBParaSite" id="PSU_v2.g3923.t1"/>
    </source>
</evidence>
<evidence type="ECO:0000256" key="1">
    <source>
        <dbReference type="ARBA" id="ARBA00004514"/>
    </source>
</evidence>
<protein>
    <recommendedName>
        <fullName evidence="3">Metallo-beta-lactamase domain-containing protein 1</fullName>
    </recommendedName>
    <alternativeName>
        <fullName evidence="4">Endoribonuclease MBLAC1</fullName>
    </alternativeName>
</protein>
<comment type="subunit">
    <text evidence="2">Homodimer.</text>
</comment>
<dbReference type="InterPro" id="IPR001279">
    <property type="entry name" value="Metallo-B-lactamas"/>
</dbReference>
<feature type="domain" description="Metallo-beta-lactamase" evidence="8">
    <location>
        <begin position="290"/>
        <end position="353"/>
    </location>
</feature>
<evidence type="ECO:0000256" key="2">
    <source>
        <dbReference type="ARBA" id="ARBA00011738"/>
    </source>
</evidence>
<evidence type="ECO:0000256" key="3">
    <source>
        <dbReference type="ARBA" id="ARBA00014856"/>
    </source>
</evidence>
<proteinExistence type="predicted"/>
<dbReference type="Gene3D" id="3.60.15.10">
    <property type="entry name" value="Ribonuclease Z/Hydroxyacylglutathione hydrolase-like"/>
    <property type="match status" value="1"/>
</dbReference>
<evidence type="ECO:0000256" key="7">
    <source>
        <dbReference type="SAM" id="MobiDB-lite"/>
    </source>
</evidence>
<evidence type="ECO:0000256" key="5">
    <source>
        <dbReference type="ARBA" id="ARBA00044690"/>
    </source>
</evidence>